<dbReference type="Proteomes" id="UP000001449">
    <property type="component" value="Chromosome 8"/>
</dbReference>
<dbReference type="PROSITE" id="PS00175">
    <property type="entry name" value="PG_MUTASE"/>
    <property type="match status" value="1"/>
</dbReference>
<dbReference type="Gene3D" id="3.40.50.1240">
    <property type="entry name" value="Phosphoglycerate mutase-like"/>
    <property type="match status" value="1"/>
</dbReference>
<dbReference type="HOGENOM" id="CLU_935189_0_0_1"/>
<dbReference type="InterPro" id="IPR050275">
    <property type="entry name" value="PGM_Phosphatase"/>
</dbReference>
<dbReference type="SMART" id="SM00855">
    <property type="entry name" value="PGAM"/>
    <property type="match status" value="1"/>
</dbReference>
<dbReference type="CDD" id="cd07067">
    <property type="entry name" value="HP_PGM_like"/>
    <property type="match status" value="1"/>
</dbReference>
<evidence type="ECO:0008006" key="3">
    <source>
        <dbReference type="Google" id="ProtNLM"/>
    </source>
</evidence>
<keyword evidence="2" id="KW-1185">Reference proteome</keyword>
<dbReference type="PaxDb" id="35128-Thaps263425"/>
<reference evidence="1 2" key="1">
    <citation type="journal article" date="2004" name="Science">
        <title>The genome of the diatom Thalassiosira pseudonana: ecology, evolution, and metabolism.</title>
        <authorList>
            <person name="Armbrust E.V."/>
            <person name="Berges J.A."/>
            <person name="Bowler C."/>
            <person name="Green B.R."/>
            <person name="Martinez D."/>
            <person name="Putnam N.H."/>
            <person name="Zhou S."/>
            <person name="Allen A.E."/>
            <person name="Apt K.E."/>
            <person name="Bechner M."/>
            <person name="Brzezinski M.A."/>
            <person name="Chaal B.K."/>
            <person name="Chiovitti A."/>
            <person name="Davis A.K."/>
            <person name="Demarest M.S."/>
            <person name="Detter J.C."/>
            <person name="Glavina T."/>
            <person name="Goodstein D."/>
            <person name="Hadi M.Z."/>
            <person name="Hellsten U."/>
            <person name="Hildebrand M."/>
            <person name="Jenkins B.D."/>
            <person name="Jurka J."/>
            <person name="Kapitonov V.V."/>
            <person name="Kroger N."/>
            <person name="Lau W.W."/>
            <person name="Lane T.W."/>
            <person name="Larimer F.W."/>
            <person name="Lippmeier J.C."/>
            <person name="Lucas S."/>
            <person name="Medina M."/>
            <person name="Montsant A."/>
            <person name="Obornik M."/>
            <person name="Parker M.S."/>
            <person name="Palenik B."/>
            <person name="Pazour G.J."/>
            <person name="Richardson P.M."/>
            <person name="Rynearson T.A."/>
            <person name="Saito M.A."/>
            <person name="Schwartz D.C."/>
            <person name="Thamatrakoln K."/>
            <person name="Valentin K."/>
            <person name="Vardi A."/>
            <person name="Wilkerson F.P."/>
            <person name="Rokhsar D.S."/>
        </authorList>
    </citation>
    <scope>NUCLEOTIDE SEQUENCE [LARGE SCALE GENOMIC DNA]</scope>
    <source>
        <strain evidence="1 2">CCMP1335</strain>
    </source>
</reference>
<dbReference type="InterPro" id="IPR029033">
    <property type="entry name" value="His_PPase_superfam"/>
</dbReference>
<dbReference type="PANTHER" id="PTHR48100">
    <property type="entry name" value="BROAD-SPECIFICITY PHOSPHATASE YOR283W-RELATED"/>
    <property type="match status" value="1"/>
</dbReference>
<dbReference type="eggNOG" id="KOG0235">
    <property type="taxonomic scope" value="Eukaryota"/>
</dbReference>
<dbReference type="RefSeq" id="XP_002291844.1">
    <property type="nucleotide sequence ID" value="XM_002291808.1"/>
</dbReference>
<accession>B8C773</accession>
<evidence type="ECO:0000313" key="2">
    <source>
        <dbReference type="Proteomes" id="UP000001449"/>
    </source>
</evidence>
<dbReference type="GO" id="GO:0016791">
    <property type="term" value="F:phosphatase activity"/>
    <property type="evidence" value="ECO:0000318"/>
    <property type="project" value="GO_Central"/>
</dbReference>
<dbReference type="InterPro" id="IPR013078">
    <property type="entry name" value="His_Pase_superF_clade-1"/>
</dbReference>
<sequence length="255" mass="28475">MATSSSTNITITPRIYRYLIARHGETNFNREHRVQGTLDESILTSDGKSQAAALGDYIASRQLTRTWCSPLQRCRQTYAAVVESCSSSAADDAHPLPDPIVHFDLREIELCEWQGRLRKEVAMEDATNWNVFKSNPQDLLLNNGSFAPVLDLWQRGINNWNAIRSDAASTDQKGSVFIMCHGGIGQSMLLSALGLTIDMYGKSRRYAFDNCDCFELEWAEGEDTASRWRRVHPVKGKWMSSSSARFAAGGLSCGR</sequence>
<protein>
    <recommendedName>
        <fullName evidence="3">Phosphoglycerate mutase</fullName>
    </recommendedName>
</protein>
<dbReference type="PANTHER" id="PTHR48100:SF10">
    <property type="entry name" value="2-CARBOXY-D-ARABINITOL-1-PHOSPHATASE-RELATED"/>
    <property type="match status" value="1"/>
</dbReference>
<dbReference type="SUPFAM" id="SSF53254">
    <property type="entry name" value="Phosphoglycerate mutase-like"/>
    <property type="match status" value="1"/>
</dbReference>
<name>B8C773_THAPS</name>
<reference evidence="1 2" key="2">
    <citation type="journal article" date="2008" name="Nature">
        <title>The Phaeodactylum genome reveals the evolutionary history of diatom genomes.</title>
        <authorList>
            <person name="Bowler C."/>
            <person name="Allen A.E."/>
            <person name="Badger J.H."/>
            <person name="Grimwood J."/>
            <person name="Jabbari K."/>
            <person name="Kuo A."/>
            <person name="Maheswari U."/>
            <person name="Martens C."/>
            <person name="Maumus F."/>
            <person name="Otillar R.P."/>
            <person name="Rayko E."/>
            <person name="Salamov A."/>
            <person name="Vandepoele K."/>
            <person name="Beszteri B."/>
            <person name="Gruber A."/>
            <person name="Heijde M."/>
            <person name="Katinka M."/>
            <person name="Mock T."/>
            <person name="Valentin K."/>
            <person name="Verret F."/>
            <person name="Berges J.A."/>
            <person name="Brownlee C."/>
            <person name="Cadoret J.P."/>
            <person name="Chiovitti A."/>
            <person name="Choi C.J."/>
            <person name="Coesel S."/>
            <person name="De Martino A."/>
            <person name="Detter J.C."/>
            <person name="Durkin C."/>
            <person name="Falciatore A."/>
            <person name="Fournet J."/>
            <person name="Haruta M."/>
            <person name="Huysman M.J."/>
            <person name="Jenkins B.D."/>
            <person name="Jiroutova K."/>
            <person name="Jorgensen R.E."/>
            <person name="Joubert Y."/>
            <person name="Kaplan A."/>
            <person name="Kroger N."/>
            <person name="Kroth P.G."/>
            <person name="La Roche J."/>
            <person name="Lindquist E."/>
            <person name="Lommer M."/>
            <person name="Martin-Jezequel V."/>
            <person name="Lopez P.J."/>
            <person name="Lucas S."/>
            <person name="Mangogna M."/>
            <person name="McGinnis K."/>
            <person name="Medlin L.K."/>
            <person name="Montsant A."/>
            <person name="Oudot-Le Secq M.P."/>
            <person name="Napoli C."/>
            <person name="Obornik M."/>
            <person name="Parker M.S."/>
            <person name="Petit J.L."/>
            <person name="Porcel B.M."/>
            <person name="Poulsen N."/>
            <person name="Robison M."/>
            <person name="Rychlewski L."/>
            <person name="Rynearson T.A."/>
            <person name="Schmutz J."/>
            <person name="Shapiro H."/>
            <person name="Siaut M."/>
            <person name="Stanley M."/>
            <person name="Sussman M.R."/>
            <person name="Taylor A.R."/>
            <person name="Vardi A."/>
            <person name="von Dassow P."/>
            <person name="Vyverman W."/>
            <person name="Willis A."/>
            <person name="Wyrwicz L.S."/>
            <person name="Rokhsar D.S."/>
            <person name="Weissenbach J."/>
            <person name="Armbrust E.V."/>
            <person name="Green B.R."/>
            <person name="Van de Peer Y."/>
            <person name="Grigoriev I.V."/>
        </authorList>
    </citation>
    <scope>NUCLEOTIDE SEQUENCE [LARGE SCALE GENOMIC DNA]</scope>
    <source>
        <strain evidence="1 2">CCMP1335</strain>
    </source>
</reference>
<organism evidence="1 2">
    <name type="scientific">Thalassiosira pseudonana</name>
    <name type="common">Marine diatom</name>
    <name type="synonym">Cyclotella nana</name>
    <dbReference type="NCBI Taxonomy" id="35128"/>
    <lineage>
        <taxon>Eukaryota</taxon>
        <taxon>Sar</taxon>
        <taxon>Stramenopiles</taxon>
        <taxon>Ochrophyta</taxon>
        <taxon>Bacillariophyta</taxon>
        <taxon>Coscinodiscophyceae</taxon>
        <taxon>Thalassiosirophycidae</taxon>
        <taxon>Thalassiosirales</taxon>
        <taxon>Thalassiosiraceae</taxon>
        <taxon>Thalassiosira</taxon>
    </lineage>
</organism>
<dbReference type="InterPro" id="IPR001345">
    <property type="entry name" value="PG/BPGM_mutase_AS"/>
</dbReference>
<dbReference type="STRING" id="35128.B8C773"/>
<dbReference type="GeneID" id="7452848"/>
<dbReference type="OMA" id="TITPRIY"/>
<gene>
    <name evidence="1" type="ORF">THAPSDRAFT_263425</name>
</gene>
<dbReference type="AlphaFoldDB" id="B8C773"/>
<dbReference type="InParanoid" id="B8C773"/>
<dbReference type="Pfam" id="PF00300">
    <property type="entry name" value="His_Phos_1"/>
    <property type="match status" value="1"/>
</dbReference>
<dbReference type="KEGG" id="tps:THAPSDRAFT_263425"/>
<dbReference type="EMBL" id="CM000644">
    <property type="protein sequence ID" value="EED90695.1"/>
    <property type="molecule type" value="Genomic_DNA"/>
</dbReference>
<feature type="non-terminal residue" evidence="1">
    <location>
        <position position="255"/>
    </location>
</feature>
<proteinExistence type="predicted"/>
<evidence type="ECO:0000313" key="1">
    <source>
        <dbReference type="EMBL" id="EED90695.1"/>
    </source>
</evidence>